<evidence type="ECO:0000256" key="1">
    <source>
        <dbReference type="SAM" id="SignalP"/>
    </source>
</evidence>
<organism evidence="2 3">
    <name type="scientific">Candidatus Nitrospira kreftii</name>
    <dbReference type="NCBI Taxonomy" id="2652173"/>
    <lineage>
        <taxon>Bacteria</taxon>
        <taxon>Pseudomonadati</taxon>
        <taxon>Nitrospirota</taxon>
        <taxon>Nitrospiria</taxon>
        <taxon>Nitrospirales</taxon>
        <taxon>Nitrospiraceae</taxon>
        <taxon>Nitrospira</taxon>
    </lineage>
</organism>
<name>A0A7S8FDK6_9BACT</name>
<protein>
    <recommendedName>
        <fullName evidence="4">Lipoprotein</fullName>
    </recommendedName>
</protein>
<keyword evidence="1" id="KW-0732">Signal</keyword>
<evidence type="ECO:0000313" key="2">
    <source>
        <dbReference type="EMBL" id="QPD03819.1"/>
    </source>
</evidence>
<gene>
    <name evidence="2" type="ORF">Nkreftii_001593</name>
</gene>
<dbReference type="Proteomes" id="UP000593737">
    <property type="component" value="Chromosome"/>
</dbReference>
<evidence type="ECO:0008006" key="4">
    <source>
        <dbReference type="Google" id="ProtNLM"/>
    </source>
</evidence>
<feature type="chain" id="PRO_5032412954" description="Lipoprotein" evidence="1">
    <location>
        <begin position="25"/>
        <end position="138"/>
    </location>
</feature>
<reference evidence="2 3" key="1">
    <citation type="journal article" date="2020" name="ISME J.">
        <title>Enrichment and physiological characterization of a novel comammox Nitrospira indicates ammonium inhibition of complete nitrification.</title>
        <authorList>
            <person name="Sakoula D."/>
            <person name="Koch H."/>
            <person name="Frank J."/>
            <person name="Jetten M.S.M."/>
            <person name="van Kessel M.A.H.J."/>
            <person name="Lucker S."/>
        </authorList>
    </citation>
    <scope>NUCLEOTIDE SEQUENCE [LARGE SCALE GENOMIC DNA]</scope>
    <source>
        <strain evidence="2">Comreactor17</strain>
    </source>
</reference>
<proteinExistence type="predicted"/>
<dbReference type="EMBL" id="CP047423">
    <property type="protein sequence ID" value="QPD03819.1"/>
    <property type="molecule type" value="Genomic_DNA"/>
</dbReference>
<dbReference type="AlphaFoldDB" id="A0A7S8FDK6"/>
<evidence type="ECO:0000313" key="3">
    <source>
        <dbReference type="Proteomes" id="UP000593737"/>
    </source>
</evidence>
<feature type="signal peptide" evidence="1">
    <location>
        <begin position="1"/>
        <end position="24"/>
    </location>
</feature>
<accession>A0A7S8FDK6</accession>
<sequence>MTLRTLLQLVFSLGVCGSFGNVWAYDASPYAPGSTDPCTQVYFSAFTPTPFSAEKNNVEVAPRSEFSFLASKTTNWPTITVKIKEEKVPVTVTTITNGYLVKGKLPESAKGRYIRVEVFAKGPSDCDKADGWLLKVGN</sequence>
<dbReference type="KEGG" id="nkf:Nkreftii_001593"/>